<gene>
    <name evidence="1" type="ORF">HHI36_022969</name>
</gene>
<name>A0ABD2PF11_9CUCU</name>
<comment type="caution">
    <text evidence="1">The sequence shown here is derived from an EMBL/GenBank/DDBJ whole genome shotgun (WGS) entry which is preliminary data.</text>
</comment>
<keyword evidence="2" id="KW-1185">Reference proteome</keyword>
<reference evidence="1 2" key="1">
    <citation type="journal article" date="2021" name="BMC Biol.">
        <title>Horizontally acquired antibacterial genes associated with adaptive radiation of ladybird beetles.</title>
        <authorList>
            <person name="Li H.S."/>
            <person name="Tang X.F."/>
            <person name="Huang Y.H."/>
            <person name="Xu Z.Y."/>
            <person name="Chen M.L."/>
            <person name="Du X.Y."/>
            <person name="Qiu B.Y."/>
            <person name="Chen P.T."/>
            <person name="Zhang W."/>
            <person name="Slipinski A."/>
            <person name="Escalona H.E."/>
            <person name="Waterhouse R.M."/>
            <person name="Zwick A."/>
            <person name="Pang H."/>
        </authorList>
    </citation>
    <scope>NUCLEOTIDE SEQUENCE [LARGE SCALE GENOMIC DNA]</scope>
    <source>
        <strain evidence="1">SYSU2018</strain>
    </source>
</reference>
<dbReference type="Proteomes" id="UP001516400">
    <property type="component" value="Unassembled WGS sequence"/>
</dbReference>
<organism evidence="1 2">
    <name type="scientific">Cryptolaemus montrouzieri</name>
    <dbReference type="NCBI Taxonomy" id="559131"/>
    <lineage>
        <taxon>Eukaryota</taxon>
        <taxon>Metazoa</taxon>
        <taxon>Ecdysozoa</taxon>
        <taxon>Arthropoda</taxon>
        <taxon>Hexapoda</taxon>
        <taxon>Insecta</taxon>
        <taxon>Pterygota</taxon>
        <taxon>Neoptera</taxon>
        <taxon>Endopterygota</taxon>
        <taxon>Coleoptera</taxon>
        <taxon>Polyphaga</taxon>
        <taxon>Cucujiformia</taxon>
        <taxon>Coccinelloidea</taxon>
        <taxon>Coccinellidae</taxon>
        <taxon>Scymninae</taxon>
        <taxon>Scymnini</taxon>
        <taxon>Cryptolaemus</taxon>
    </lineage>
</organism>
<evidence type="ECO:0000313" key="1">
    <source>
        <dbReference type="EMBL" id="KAL3289552.1"/>
    </source>
</evidence>
<dbReference type="EMBL" id="JABFTP020000186">
    <property type="protein sequence ID" value="KAL3289552.1"/>
    <property type="molecule type" value="Genomic_DNA"/>
</dbReference>
<dbReference type="AlphaFoldDB" id="A0ABD2PF11"/>
<sequence>MVNPTEVYSRAKLNYWYILREAKLKYYEDLLAFSMNKHKSVWNIVNRETGRKIKPRQSITLNLEGPSALNQLEWLQSFCGSLILPEKIYADAMVMSYLNLALYLIYQMSSFL</sequence>
<evidence type="ECO:0000313" key="2">
    <source>
        <dbReference type="Proteomes" id="UP001516400"/>
    </source>
</evidence>
<proteinExistence type="predicted"/>
<accession>A0ABD2PF11</accession>
<protein>
    <submittedName>
        <fullName evidence="1">Uncharacterized protein</fullName>
    </submittedName>
</protein>